<sequence length="121" mass="12798">MVSVRTGVGVGEYCDLHLSGVMSHRTRGGDRSRLLVTVMKPSPPHTTVHLVSRLTHTPEGARPGVGRPSSSLETILHHSLYDSGVGKPFNTPSDETRMAGTGRGGGRTWEVRMGGVGGRGV</sequence>
<feature type="region of interest" description="Disordered" evidence="1">
    <location>
        <begin position="83"/>
        <end position="107"/>
    </location>
</feature>
<proteinExistence type="predicted"/>
<name>A0A5B7DAM2_PORTR</name>
<dbReference type="EMBL" id="VSRR010000675">
    <property type="protein sequence ID" value="MPC18388.1"/>
    <property type="molecule type" value="Genomic_DNA"/>
</dbReference>
<dbReference type="AlphaFoldDB" id="A0A5B7DAM2"/>
<keyword evidence="3" id="KW-1185">Reference proteome</keyword>
<accession>A0A5B7DAM2</accession>
<evidence type="ECO:0000313" key="2">
    <source>
        <dbReference type="EMBL" id="MPC18388.1"/>
    </source>
</evidence>
<reference evidence="2 3" key="1">
    <citation type="submission" date="2019-05" db="EMBL/GenBank/DDBJ databases">
        <title>Another draft genome of Portunus trituberculatus and its Hox gene families provides insights of decapod evolution.</title>
        <authorList>
            <person name="Jeong J.-H."/>
            <person name="Song I."/>
            <person name="Kim S."/>
            <person name="Choi T."/>
            <person name="Kim D."/>
            <person name="Ryu S."/>
            <person name="Kim W."/>
        </authorList>
    </citation>
    <scope>NUCLEOTIDE SEQUENCE [LARGE SCALE GENOMIC DNA]</scope>
    <source>
        <tissue evidence="2">Muscle</tissue>
    </source>
</reference>
<comment type="caution">
    <text evidence="2">The sequence shown here is derived from an EMBL/GenBank/DDBJ whole genome shotgun (WGS) entry which is preliminary data.</text>
</comment>
<evidence type="ECO:0000256" key="1">
    <source>
        <dbReference type="SAM" id="MobiDB-lite"/>
    </source>
</evidence>
<evidence type="ECO:0000313" key="3">
    <source>
        <dbReference type="Proteomes" id="UP000324222"/>
    </source>
</evidence>
<organism evidence="2 3">
    <name type="scientific">Portunus trituberculatus</name>
    <name type="common">Swimming crab</name>
    <name type="synonym">Neptunus trituberculatus</name>
    <dbReference type="NCBI Taxonomy" id="210409"/>
    <lineage>
        <taxon>Eukaryota</taxon>
        <taxon>Metazoa</taxon>
        <taxon>Ecdysozoa</taxon>
        <taxon>Arthropoda</taxon>
        <taxon>Crustacea</taxon>
        <taxon>Multicrustacea</taxon>
        <taxon>Malacostraca</taxon>
        <taxon>Eumalacostraca</taxon>
        <taxon>Eucarida</taxon>
        <taxon>Decapoda</taxon>
        <taxon>Pleocyemata</taxon>
        <taxon>Brachyura</taxon>
        <taxon>Eubrachyura</taxon>
        <taxon>Portunoidea</taxon>
        <taxon>Portunidae</taxon>
        <taxon>Portuninae</taxon>
        <taxon>Portunus</taxon>
    </lineage>
</organism>
<dbReference type="Proteomes" id="UP000324222">
    <property type="component" value="Unassembled WGS sequence"/>
</dbReference>
<gene>
    <name evidence="2" type="ORF">E2C01_011268</name>
</gene>
<protein>
    <submittedName>
        <fullName evidence="2">Uncharacterized protein</fullName>
    </submittedName>
</protein>